<proteinExistence type="predicted"/>
<dbReference type="Proteomes" id="UP000324800">
    <property type="component" value="Unassembled WGS sequence"/>
</dbReference>
<feature type="region of interest" description="Disordered" evidence="1">
    <location>
        <begin position="92"/>
        <end position="128"/>
    </location>
</feature>
<feature type="compositionally biased region" description="Polar residues" evidence="1">
    <location>
        <begin position="119"/>
        <end position="128"/>
    </location>
</feature>
<dbReference type="EMBL" id="SNRW01000331">
    <property type="protein sequence ID" value="KAA6401810.1"/>
    <property type="molecule type" value="Genomic_DNA"/>
</dbReference>
<sequence>MAQAEEFHQGAKQEMKDQFENLTTAIILQHAKVFEEENTQSQNYSKSDNMAQATDPLILNADPASSNINNYKPRTNERLFAETLDLPIAIQNISQKSSNRMKKRKKKEKRRSQQISRQCNSRSNLWIC</sequence>
<organism evidence="2 3">
    <name type="scientific">Streblomastix strix</name>
    <dbReference type="NCBI Taxonomy" id="222440"/>
    <lineage>
        <taxon>Eukaryota</taxon>
        <taxon>Metamonada</taxon>
        <taxon>Preaxostyla</taxon>
        <taxon>Oxymonadida</taxon>
        <taxon>Streblomastigidae</taxon>
        <taxon>Streblomastix</taxon>
    </lineage>
</organism>
<dbReference type="AlphaFoldDB" id="A0A5J4X3M2"/>
<name>A0A5J4X3M2_9EUKA</name>
<reference evidence="2 3" key="1">
    <citation type="submission" date="2019-03" db="EMBL/GenBank/DDBJ databases">
        <title>Single cell metagenomics reveals metabolic interactions within the superorganism composed of flagellate Streblomastix strix and complex community of Bacteroidetes bacteria on its surface.</title>
        <authorList>
            <person name="Treitli S.C."/>
            <person name="Kolisko M."/>
            <person name="Husnik F."/>
            <person name="Keeling P."/>
            <person name="Hampl V."/>
        </authorList>
    </citation>
    <scope>NUCLEOTIDE SEQUENCE [LARGE SCALE GENOMIC DNA]</scope>
    <source>
        <strain evidence="2">ST1C</strain>
    </source>
</reference>
<protein>
    <submittedName>
        <fullName evidence="2">Uncharacterized protein</fullName>
    </submittedName>
</protein>
<evidence type="ECO:0000256" key="1">
    <source>
        <dbReference type="SAM" id="MobiDB-lite"/>
    </source>
</evidence>
<feature type="compositionally biased region" description="Basic residues" evidence="1">
    <location>
        <begin position="99"/>
        <end position="112"/>
    </location>
</feature>
<evidence type="ECO:0000313" key="3">
    <source>
        <dbReference type="Proteomes" id="UP000324800"/>
    </source>
</evidence>
<accession>A0A5J4X3M2</accession>
<comment type="caution">
    <text evidence="2">The sequence shown here is derived from an EMBL/GenBank/DDBJ whole genome shotgun (WGS) entry which is preliminary data.</text>
</comment>
<evidence type="ECO:0000313" key="2">
    <source>
        <dbReference type="EMBL" id="KAA6401810.1"/>
    </source>
</evidence>
<gene>
    <name evidence="2" type="ORF">EZS28_002659</name>
</gene>